<name>A0A5D4U082_9BACI</name>
<comment type="similarity">
    <text evidence="1 2">Belongs to the CutC family.</text>
</comment>
<dbReference type="OrthoDB" id="9815677at2"/>
<evidence type="ECO:0000256" key="1">
    <source>
        <dbReference type="ARBA" id="ARBA00007768"/>
    </source>
</evidence>
<dbReference type="RefSeq" id="WP_148971019.1">
    <property type="nucleotide sequence ID" value="NZ_JBNIKW010000011.1"/>
</dbReference>
<comment type="caution">
    <text evidence="2">Once thought to be involved in copper homeostasis, experiments in E.coli have shown this is not the case.</text>
</comment>
<dbReference type="SUPFAM" id="SSF110395">
    <property type="entry name" value="CutC-like"/>
    <property type="match status" value="1"/>
</dbReference>
<organism evidence="3 4">
    <name type="scientific">Rossellomorea aquimaris</name>
    <dbReference type="NCBI Taxonomy" id="189382"/>
    <lineage>
        <taxon>Bacteria</taxon>
        <taxon>Bacillati</taxon>
        <taxon>Bacillota</taxon>
        <taxon>Bacilli</taxon>
        <taxon>Bacillales</taxon>
        <taxon>Bacillaceae</taxon>
        <taxon>Rossellomorea</taxon>
    </lineage>
</organism>
<dbReference type="GO" id="GO:0005737">
    <property type="term" value="C:cytoplasm"/>
    <property type="evidence" value="ECO:0007669"/>
    <property type="project" value="UniProtKB-SubCell"/>
</dbReference>
<protein>
    <recommendedName>
        <fullName evidence="2">PF03932 family protein CutC</fullName>
    </recommendedName>
</protein>
<accession>A0A5D4U082</accession>
<comment type="subcellular location">
    <subcellularLocation>
        <location evidence="2">Cytoplasm</location>
    </subcellularLocation>
</comment>
<dbReference type="Gene3D" id="3.20.20.380">
    <property type="entry name" value="Copper homeostasis (CutC) domain"/>
    <property type="match status" value="1"/>
</dbReference>
<dbReference type="AlphaFoldDB" id="A0A5D4U082"/>
<reference evidence="3 4" key="1">
    <citation type="submission" date="2019-08" db="EMBL/GenBank/DDBJ databases">
        <title>Bacillus genomes from the desert of Cuatro Cienegas, Coahuila.</title>
        <authorList>
            <person name="Olmedo-Alvarez G."/>
        </authorList>
    </citation>
    <scope>NUCLEOTIDE SEQUENCE [LARGE SCALE GENOMIC DNA]</scope>
    <source>
        <strain evidence="3 4">CH87b_3T</strain>
    </source>
</reference>
<dbReference type="GO" id="GO:0005507">
    <property type="term" value="F:copper ion binding"/>
    <property type="evidence" value="ECO:0007669"/>
    <property type="project" value="TreeGrafter"/>
</dbReference>
<sequence>MSKLEVIVLNEEDAKVAEASGADRLELVSAIHEGGLTPNLHVIEKVLRTVSIPVQIMIRLHSKSFSYQSDELQTMAEQVRTIVEMGGRGIVFGALSHEGKLDSHALKEIVQNAKGQSITFHRAIDLSDDPVALCKGIFHSGLNVDRILTSGGKSEVSKGLDTIGEMREIEQMGGPIIMPGSGLTVENIGEIHSKLKAREYHVGSGVRHNGSYDLGIDSKKVMEIKRVIMS</sequence>
<evidence type="ECO:0000313" key="4">
    <source>
        <dbReference type="Proteomes" id="UP000324269"/>
    </source>
</evidence>
<dbReference type="EMBL" id="VTEZ01000009">
    <property type="protein sequence ID" value="TYS80705.1"/>
    <property type="molecule type" value="Genomic_DNA"/>
</dbReference>
<dbReference type="HAMAP" id="MF_00795">
    <property type="entry name" value="CutC"/>
    <property type="match status" value="1"/>
</dbReference>
<comment type="caution">
    <text evidence="3">The sequence shown here is derived from an EMBL/GenBank/DDBJ whole genome shotgun (WGS) entry which is preliminary data.</text>
</comment>
<proteinExistence type="inferred from homology"/>
<dbReference type="InterPro" id="IPR036822">
    <property type="entry name" value="CutC-like_dom_sf"/>
</dbReference>
<evidence type="ECO:0000313" key="3">
    <source>
        <dbReference type="EMBL" id="TYS80705.1"/>
    </source>
</evidence>
<dbReference type="Proteomes" id="UP000324269">
    <property type="component" value="Unassembled WGS sequence"/>
</dbReference>
<gene>
    <name evidence="2" type="primary">cutC</name>
    <name evidence="3" type="ORF">FZC85_20850</name>
</gene>
<dbReference type="InterPro" id="IPR005627">
    <property type="entry name" value="CutC-like"/>
</dbReference>
<evidence type="ECO:0000256" key="2">
    <source>
        <dbReference type="HAMAP-Rule" id="MF_00795"/>
    </source>
</evidence>
<dbReference type="PANTHER" id="PTHR12598:SF0">
    <property type="entry name" value="COPPER HOMEOSTASIS PROTEIN CUTC HOMOLOG"/>
    <property type="match status" value="1"/>
</dbReference>
<keyword evidence="2" id="KW-0963">Cytoplasm</keyword>
<dbReference type="PANTHER" id="PTHR12598">
    <property type="entry name" value="COPPER HOMEOSTASIS PROTEIN CUTC"/>
    <property type="match status" value="1"/>
</dbReference>
<dbReference type="Pfam" id="PF03932">
    <property type="entry name" value="CutC"/>
    <property type="match status" value="1"/>
</dbReference>